<evidence type="ECO:0000256" key="3">
    <source>
        <dbReference type="ARBA" id="ARBA00023136"/>
    </source>
</evidence>
<keyword evidence="3 4" id="KW-0472">Membrane</keyword>
<evidence type="ECO:0000313" key="7">
    <source>
        <dbReference type="Proteomes" id="UP000647424"/>
    </source>
</evidence>
<proteinExistence type="predicted"/>
<feature type="transmembrane region" description="Helical" evidence="4">
    <location>
        <begin position="111"/>
        <end position="130"/>
    </location>
</feature>
<feature type="transmembrane region" description="Helical" evidence="4">
    <location>
        <begin position="12"/>
        <end position="35"/>
    </location>
</feature>
<keyword evidence="1 4" id="KW-0812">Transmembrane</keyword>
<feature type="domain" description="Major facilitator superfamily (MFS) profile" evidence="5">
    <location>
        <begin position="7"/>
        <end position="400"/>
    </location>
</feature>
<dbReference type="PANTHER" id="PTHR11360:SF284">
    <property type="entry name" value="EG:103B4.3 PROTEIN-RELATED"/>
    <property type="match status" value="1"/>
</dbReference>
<dbReference type="InterPro" id="IPR011701">
    <property type="entry name" value="MFS"/>
</dbReference>
<protein>
    <submittedName>
        <fullName evidence="6">MFS transporter</fullName>
    </submittedName>
</protein>
<keyword evidence="2 4" id="KW-1133">Transmembrane helix</keyword>
<dbReference type="PROSITE" id="PS50850">
    <property type="entry name" value="MFS"/>
    <property type="match status" value="1"/>
</dbReference>
<evidence type="ECO:0000256" key="2">
    <source>
        <dbReference type="ARBA" id="ARBA00022989"/>
    </source>
</evidence>
<sequence>MHPSSPSSPVSRLGAFSGWLSLPQLITWGSVFYTFSLLVTPLEAELGMTRAQSSVAFSLALLAEGAGAWLVGRWIDRGHERAVMALGSVWVGTGLLAHSFIATLWGFYAVWLWLGLGLAATLYTPAFAVVTRRFPQDFRRAIITLTFLGGLASTVFIPLSSWWIELWGWRRALWALAAIQLLLCAPLHAWLLQGARTHHPHHTTHQPLGPVRQHLKAPFWLLALFMVLMMSVTSALPAHMINLLQEAGLSPAWVVAIPAAIGVIQVIGRFVLFVFERHWNVHTANRWIPSLIPMGLLALVVGGVTPWAALLFVVLFGLGNGLNTIVKGTAMAQYVSAAHVGQLNGVLGMPVALARAAAPLMLGVLWSPTAGYTYGLWWMLGASILGMGALWAAQHLALKRHRP</sequence>
<dbReference type="Gene3D" id="1.20.1250.20">
    <property type="entry name" value="MFS general substrate transporter like domains"/>
    <property type="match status" value="1"/>
</dbReference>
<dbReference type="PANTHER" id="PTHR11360">
    <property type="entry name" value="MONOCARBOXYLATE TRANSPORTER"/>
    <property type="match status" value="1"/>
</dbReference>
<evidence type="ECO:0000313" key="6">
    <source>
        <dbReference type="EMBL" id="MBD8050020.1"/>
    </source>
</evidence>
<feature type="transmembrane region" description="Helical" evidence="4">
    <location>
        <begin position="296"/>
        <end position="318"/>
    </location>
</feature>
<accession>A0A927FI44</accession>
<dbReference type="InterPro" id="IPR020846">
    <property type="entry name" value="MFS_dom"/>
</dbReference>
<dbReference type="EMBL" id="JACYFT010000001">
    <property type="protein sequence ID" value="MBD8050020.1"/>
    <property type="molecule type" value="Genomic_DNA"/>
</dbReference>
<dbReference type="SUPFAM" id="SSF103473">
    <property type="entry name" value="MFS general substrate transporter"/>
    <property type="match status" value="1"/>
</dbReference>
<feature type="transmembrane region" description="Helical" evidence="4">
    <location>
        <begin position="375"/>
        <end position="393"/>
    </location>
</feature>
<organism evidence="6 7">
    <name type="scientific">Limnohabitans radicicola</name>
    <dbReference type="NCBI Taxonomy" id="2771427"/>
    <lineage>
        <taxon>Bacteria</taxon>
        <taxon>Pseudomonadati</taxon>
        <taxon>Pseudomonadota</taxon>
        <taxon>Betaproteobacteria</taxon>
        <taxon>Burkholderiales</taxon>
        <taxon>Comamonadaceae</taxon>
        <taxon>Limnohabitans</taxon>
    </lineage>
</organism>
<comment type="caution">
    <text evidence="6">The sequence shown here is derived from an EMBL/GenBank/DDBJ whole genome shotgun (WGS) entry which is preliminary data.</text>
</comment>
<feature type="transmembrane region" description="Helical" evidence="4">
    <location>
        <begin position="172"/>
        <end position="192"/>
    </location>
</feature>
<keyword evidence="7" id="KW-1185">Reference proteome</keyword>
<reference evidence="6" key="1">
    <citation type="submission" date="2020-09" db="EMBL/GenBank/DDBJ databases">
        <title>Genome seq and assembly of Limnohabitants sp.</title>
        <authorList>
            <person name="Chhetri G."/>
        </authorList>
    </citation>
    <scope>NUCLEOTIDE SEQUENCE</scope>
    <source>
        <strain evidence="6">JUR4</strain>
    </source>
</reference>
<name>A0A927FI44_9BURK</name>
<dbReference type="InterPro" id="IPR050327">
    <property type="entry name" value="Proton-linked_MCT"/>
</dbReference>
<feature type="transmembrane region" description="Helical" evidence="4">
    <location>
        <begin position="82"/>
        <end position="105"/>
    </location>
</feature>
<feature type="transmembrane region" description="Helical" evidence="4">
    <location>
        <begin position="219"/>
        <end position="241"/>
    </location>
</feature>
<dbReference type="RefSeq" id="WP_191818443.1">
    <property type="nucleotide sequence ID" value="NZ_JACYFT010000001.1"/>
</dbReference>
<dbReference type="Proteomes" id="UP000647424">
    <property type="component" value="Unassembled WGS sequence"/>
</dbReference>
<dbReference type="AlphaFoldDB" id="A0A927FI44"/>
<dbReference type="GO" id="GO:0022857">
    <property type="term" value="F:transmembrane transporter activity"/>
    <property type="evidence" value="ECO:0007669"/>
    <property type="project" value="InterPro"/>
</dbReference>
<evidence type="ECO:0000259" key="5">
    <source>
        <dbReference type="PROSITE" id="PS50850"/>
    </source>
</evidence>
<feature type="transmembrane region" description="Helical" evidence="4">
    <location>
        <begin position="253"/>
        <end position="275"/>
    </location>
</feature>
<feature type="transmembrane region" description="Helical" evidence="4">
    <location>
        <begin position="142"/>
        <end position="160"/>
    </location>
</feature>
<dbReference type="Pfam" id="PF07690">
    <property type="entry name" value="MFS_1"/>
    <property type="match status" value="1"/>
</dbReference>
<gene>
    <name evidence="6" type="ORF">IC609_05655</name>
</gene>
<evidence type="ECO:0000256" key="1">
    <source>
        <dbReference type="ARBA" id="ARBA00022692"/>
    </source>
</evidence>
<evidence type="ECO:0000256" key="4">
    <source>
        <dbReference type="SAM" id="Phobius"/>
    </source>
</evidence>
<dbReference type="InterPro" id="IPR036259">
    <property type="entry name" value="MFS_trans_sf"/>
</dbReference>